<keyword evidence="8" id="KW-0812">Transmembrane</keyword>
<feature type="transmembrane region" description="Helical" evidence="8">
    <location>
        <begin position="30"/>
        <end position="50"/>
    </location>
</feature>
<evidence type="ECO:0000256" key="8">
    <source>
        <dbReference type="SAM" id="Phobius"/>
    </source>
</evidence>
<dbReference type="GO" id="GO:0031966">
    <property type="term" value="C:mitochondrial membrane"/>
    <property type="evidence" value="ECO:0007669"/>
    <property type="project" value="UniProtKB-SubCell"/>
</dbReference>
<dbReference type="GO" id="GO:0015078">
    <property type="term" value="F:proton transmembrane transporter activity"/>
    <property type="evidence" value="ECO:0007669"/>
    <property type="project" value="InterPro"/>
</dbReference>
<organism evidence="9">
    <name type="scientific">Pavlova sp. NIVA-4/92</name>
    <dbReference type="NCBI Taxonomy" id="2686093"/>
    <lineage>
        <taxon>Eukaryota</taxon>
        <taxon>Haptista</taxon>
        <taxon>Haptophyta</taxon>
        <taxon>Pavlovophyceae</taxon>
        <taxon>Pavlovales</taxon>
        <taxon>Pavlovaceae</taxon>
        <taxon>Pavlova</taxon>
    </lineage>
</organism>
<evidence type="ECO:0000256" key="1">
    <source>
        <dbReference type="ARBA" id="ARBA00004325"/>
    </source>
</evidence>
<dbReference type="EMBL" id="MN564259">
    <property type="protein sequence ID" value="QHD45383.1"/>
    <property type="molecule type" value="Genomic_DNA"/>
</dbReference>
<keyword evidence="8" id="KW-1133">Transmembrane helix</keyword>
<dbReference type="AlphaFoldDB" id="A0A6B9P5Q8"/>
<protein>
    <submittedName>
        <fullName evidence="9">ATP synthase F0 subunit b</fullName>
    </submittedName>
</protein>
<keyword evidence="7 8" id="KW-0472">Membrane</keyword>
<keyword evidence="2" id="KW-0813">Transport</keyword>
<evidence type="ECO:0000313" key="9">
    <source>
        <dbReference type="EMBL" id="QHD45383.1"/>
    </source>
</evidence>
<reference evidence="9" key="1">
    <citation type="submission" date="2019-10" db="EMBL/GenBank/DDBJ databases">
        <authorList>
            <person name="Hulatt C.J."/>
            <person name="Posewitz M.C."/>
        </authorList>
    </citation>
    <scope>NUCLEOTIDE SEQUENCE</scope>
    <source>
        <strain evidence="9">NIVA-4/92</strain>
    </source>
</reference>
<keyword evidence="5" id="KW-0406">Ion transport</keyword>
<evidence type="ECO:0000256" key="5">
    <source>
        <dbReference type="ARBA" id="ARBA00023065"/>
    </source>
</evidence>
<accession>A0A6B9P5Q8</accession>
<dbReference type="Pfam" id="PF05405">
    <property type="entry name" value="Mt_ATP-synt_B"/>
    <property type="match status" value="1"/>
</dbReference>
<name>A0A6B9P5Q8_9EUKA</name>
<keyword evidence="6 9" id="KW-0496">Mitochondrion</keyword>
<keyword evidence="4" id="KW-0375">Hydrogen ion transport</keyword>
<evidence type="ECO:0000256" key="6">
    <source>
        <dbReference type="ARBA" id="ARBA00023128"/>
    </source>
</evidence>
<evidence type="ECO:0000256" key="3">
    <source>
        <dbReference type="ARBA" id="ARBA00022547"/>
    </source>
</evidence>
<evidence type="ECO:0000256" key="4">
    <source>
        <dbReference type="ARBA" id="ARBA00022781"/>
    </source>
</evidence>
<sequence>MSQFNLKFIFSLLILGLGVTEILVFNEEVFIFVCFFIFFNLISVFAGNSIRQAFQDISGDLERNFLQISKEAKVALSKLVFSKGQALNSMLRVLVFFKAFRNIAIQKGLLSASESFVQNIQTCRLALTAFKSRSEVANFFSDPVAQTFVINAKYSLKHFYTQSPFSYSAAKSSLVSTGPKHKARLVDRLLITGFLSSPKATLL</sequence>
<proteinExistence type="predicted"/>
<dbReference type="InterPro" id="IPR008688">
    <property type="entry name" value="ATP_synth_Bsub_B/MI25"/>
</dbReference>
<evidence type="ECO:0000256" key="2">
    <source>
        <dbReference type="ARBA" id="ARBA00022448"/>
    </source>
</evidence>
<evidence type="ECO:0000256" key="7">
    <source>
        <dbReference type="ARBA" id="ARBA00023136"/>
    </source>
</evidence>
<dbReference type="GO" id="GO:0015986">
    <property type="term" value="P:proton motive force-driven ATP synthesis"/>
    <property type="evidence" value="ECO:0007669"/>
    <property type="project" value="InterPro"/>
</dbReference>
<dbReference type="GO" id="GO:0045259">
    <property type="term" value="C:proton-transporting ATP synthase complex"/>
    <property type="evidence" value="ECO:0007669"/>
    <property type="project" value="UniProtKB-KW"/>
</dbReference>
<gene>
    <name evidence="9" type="primary">atp4</name>
</gene>
<comment type="subcellular location">
    <subcellularLocation>
        <location evidence="1">Mitochondrion membrane</location>
    </subcellularLocation>
</comment>
<geneLocation type="mitochondrion" evidence="9"/>
<keyword evidence="3" id="KW-0138">CF(0)</keyword>